<evidence type="ECO:0008006" key="5">
    <source>
        <dbReference type="Google" id="ProtNLM"/>
    </source>
</evidence>
<dbReference type="EMBL" id="JAGISH010000008">
    <property type="protein sequence ID" value="MBP0483745.1"/>
    <property type="molecule type" value="Genomic_DNA"/>
</dbReference>
<keyword evidence="2" id="KW-0732">Signal</keyword>
<feature type="signal peptide" evidence="2">
    <location>
        <begin position="1"/>
        <end position="21"/>
    </location>
</feature>
<evidence type="ECO:0000313" key="3">
    <source>
        <dbReference type="EMBL" id="MBP0483745.1"/>
    </source>
</evidence>
<dbReference type="PROSITE" id="PS51257">
    <property type="entry name" value="PROKAR_LIPOPROTEIN"/>
    <property type="match status" value="1"/>
</dbReference>
<name>A0A940MKZ8_9RHOB</name>
<sequence>MRGLRASLALCAALTLAACGAGQISGPNATPEEAARVAFRSSEPPSITLYTMINNRTNGGAHTSIMVNAPTQRVIFDPAGSVRFGSVPEIDDVLYGITPAVEKAYESAHARATYRVKIQRKLVTPEVAERALRLVQTNGPVASAACTTATSRILRQLPGFEGLPQSLFPDKLMDAFAELPGVSTRELREDDEDDKQLAVARIEQGWEEGQQPGQQRQQARAGQ</sequence>
<comment type="caution">
    <text evidence="3">The sequence shown here is derived from an EMBL/GenBank/DDBJ whole genome shotgun (WGS) entry which is preliminary data.</text>
</comment>
<dbReference type="RefSeq" id="WP_209361846.1">
    <property type="nucleotide sequence ID" value="NZ_JAGISH010000008.1"/>
</dbReference>
<dbReference type="Proteomes" id="UP000675940">
    <property type="component" value="Unassembled WGS sequence"/>
</dbReference>
<protein>
    <recommendedName>
        <fullName evidence="5">Lipoprotein</fullName>
    </recommendedName>
</protein>
<feature type="chain" id="PRO_5037911359" description="Lipoprotein" evidence="2">
    <location>
        <begin position="22"/>
        <end position="223"/>
    </location>
</feature>
<gene>
    <name evidence="3" type="ORF">J5474_14775</name>
</gene>
<feature type="compositionally biased region" description="Low complexity" evidence="1">
    <location>
        <begin position="207"/>
        <end position="223"/>
    </location>
</feature>
<keyword evidence="4" id="KW-1185">Reference proteome</keyword>
<dbReference type="AlphaFoldDB" id="A0A940MKZ8"/>
<reference evidence="3" key="1">
    <citation type="submission" date="2021-03" db="EMBL/GenBank/DDBJ databases">
        <title>Sagittula salina sp. nov. strain M10.9X isolated from the marine waste.</title>
        <authorList>
            <person name="Satari L."/>
            <person name="Molina-Menor E."/>
            <person name="Vidal-Verdu A."/>
            <person name="Pascual J."/>
            <person name="Pereto J."/>
            <person name="Porcar M."/>
        </authorList>
    </citation>
    <scope>NUCLEOTIDE SEQUENCE</scope>
    <source>
        <strain evidence="3">M10.9X</strain>
    </source>
</reference>
<evidence type="ECO:0000256" key="2">
    <source>
        <dbReference type="SAM" id="SignalP"/>
    </source>
</evidence>
<proteinExistence type="predicted"/>
<evidence type="ECO:0000256" key="1">
    <source>
        <dbReference type="SAM" id="MobiDB-lite"/>
    </source>
</evidence>
<organism evidence="3 4">
    <name type="scientific">Sagittula salina</name>
    <dbReference type="NCBI Taxonomy" id="2820268"/>
    <lineage>
        <taxon>Bacteria</taxon>
        <taxon>Pseudomonadati</taxon>
        <taxon>Pseudomonadota</taxon>
        <taxon>Alphaproteobacteria</taxon>
        <taxon>Rhodobacterales</taxon>
        <taxon>Roseobacteraceae</taxon>
        <taxon>Sagittula</taxon>
    </lineage>
</organism>
<evidence type="ECO:0000313" key="4">
    <source>
        <dbReference type="Proteomes" id="UP000675940"/>
    </source>
</evidence>
<feature type="region of interest" description="Disordered" evidence="1">
    <location>
        <begin position="183"/>
        <end position="223"/>
    </location>
</feature>
<accession>A0A940MKZ8</accession>